<evidence type="ECO:0000313" key="6">
    <source>
        <dbReference type="Proteomes" id="UP001221909"/>
    </source>
</evidence>
<dbReference type="CDD" id="cd00093">
    <property type="entry name" value="HTH_XRE"/>
    <property type="match status" value="1"/>
</dbReference>
<dbReference type="InterPro" id="IPR015927">
    <property type="entry name" value="Peptidase_S24_S26A/B/C"/>
</dbReference>
<dbReference type="PANTHER" id="PTHR40661:SF3">
    <property type="entry name" value="FELS-1 PROPHAGE TRANSCRIPTIONAL REGULATOR"/>
    <property type="match status" value="1"/>
</dbReference>
<dbReference type="Pfam" id="PF00717">
    <property type="entry name" value="Peptidase_S24"/>
    <property type="match status" value="1"/>
</dbReference>
<evidence type="ECO:0000256" key="2">
    <source>
        <dbReference type="ARBA" id="ARBA00023125"/>
    </source>
</evidence>
<evidence type="ECO:0000259" key="4">
    <source>
        <dbReference type="PROSITE" id="PS50943"/>
    </source>
</evidence>
<dbReference type="SUPFAM" id="SSF47413">
    <property type="entry name" value="lambda repressor-like DNA-binding domains"/>
    <property type="match status" value="1"/>
</dbReference>
<feature type="domain" description="HTH cro/C1-type" evidence="4">
    <location>
        <begin position="16"/>
        <end position="60"/>
    </location>
</feature>
<dbReference type="Gene3D" id="2.10.109.10">
    <property type="entry name" value="Umud Fragment, subunit A"/>
    <property type="match status" value="1"/>
</dbReference>
<organism evidence="5 6">
    <name type="scientific">Mannheimia cairinae</name>
    <dbReference type="NCBI Taxonomy" id="3025936"/>
    <lineage>
        <taxon>Bacteria</taxon>
        <taxon>Pseudomonadati</taxon>
        <taxon>Pseudomonadota</taxon>
        <taxon>Gammaproteobacteria</taxon>
        <taxon>Pasteurellales</taxon>
        <taxon>Pasteurellaceae</taxon>
        <taxon>Mannheimia</taxon>
    </lineage>
</organism>
<dbReference type="SUPFAM" id="SSF51306">
    <property type="entry name" value="LexA/Signal peptidase"/>
    <property type="match status" value="1"/>
</dbReference>
<dbReference type="InterPro" id="IPR036286">
    <property type="entry name" value="LexA/Signal_pep-like_sf"/>
</dbReference>
<dbReference type="SMART" id="SM00530">
    <property type="entry name" value="HTH_XRE"/>
    <property type="match status" value="1"/>
</dbReference>
<reference evidence="5 6" key="1">
    <citation type="submission" date="2023-02" db="EMBL/GenBank/DDBJ databases">
        <title>Mannheimia cairiniae sp. nov., a novel species of Mannheimia obtained from moscovy ducks (Cairina moschata) and reclassification of Mannheimia ovis as heterotypic synonym of Mannheimia pernigra.</title>
        <authorList>
            <person name="Christensen H."/>
        </authorList>
    </citation>
    <scope>NUCLEOTIDE SEQUENCE [LARGE SCALE GENOMIC DNA]</scope>
    <source>
        <strain evidence="5 6">AT1</strain>
    </source>
</reference>
<dbReference type="Gene3D" id="1.10.260.40">
    <property type="entry name" value="lambda repressor-like DNA-binding domains"/>
    <property type="match status" value="1"/>
</dbReference>
<keyword evidence="3" id="KW-0804">Transcription</keyword>
<gene>
    <name evidence="5" type="ORF">PTQ27_09180</name>
</gene>
<evidence type="ECO:0000256" key="3">
    <source>
        <dbReference type="ARBA" id="ARBA00023163"/>
    </source>
</evidence>
<dbReference type="PROSITE" id="PS50943">
    <property type="entry name" value="HTH_CROC1"/>
    <property type="match status" value="1"/>
</dbReference>
<dbReference type="InterPro" id="IPR039418">
    <property type="entry name" value="LexA-like"/>
</dbReference>
<dbReference type="Proteomes" id="UP001221909">
    <property type="component" value="Unassembled WGS sequence"/>
</dbReference>
<dbReference type="InterPro" id="IPR010982">
    <property type="entry name" value="Lambda_DNA-bd_dom_sf"/>
</dbReference>
<proteinExistence type="predicted"/>
<dbReference type="PANTHER" id="PTHR40661">
    <property type="match status" value="1"/>
</dbReference>
<evidence type="ECO:0000313" key="5">
    <source>
        <dbReference type="EMBL" id="MDD0824629.1"/>
    </source>
</evidence>
<dbReference type="Pfam" id="PF01381">
    <property type="entry name" value="HTH_3"/>
    <property type="match status" value="1"/>
</dbReference>
<keyword evidence="6" id="KW-1185">Reference proteome</keyword>
<sequence length="247" mass="27662">MNTLGDRIQYVLHTEKISREELADKLGVTTMAVGNLINNKVKKPRIFDIANALNVEPDWLQSGSGVMIKDSKLNNSPITNSVATNINDYGNHLIKNEPDSTHSHRIDYLDVRAAAGLVEYSNSDYPEIISSIWLSDDGLMKLVGKRNSNGLRIINVPTDSMEPTIPKGSPVVIDTKVNSYIGDGIYAFSSNGNLFIKRIQKLMKGGYKIISDNKELYDPEEINDEYLDNAKFVGKFIRVWKIETIEL</sequence>
<comment type="caution">
    <text evidence="5">The sequence shown here is derived from an EMBL/GenBank/DDBJ whole genome shotgun (WGS) entry which is preliminary data.</text>
</comment>
<protein>
    <submittedName>
        <fullName evidence="5">S24 family peptidase</fullName>
    </submittedName>
</protein>
<accession>A0ABT5MR10</accession>
<evidence type="ECO:0000256" key="1">
    <source>
        <dbReference type="ARBA" id="ARBA00023015"/>
    </source>
</evidence>
<keyword evidence="2" id="KW-0238">DNA-binding</keyword>
<dbReference type="EMBL" id="JAQSJE010000009">
    <property type="protein sequence ID" value="MDD0824629.1"/>
    <property type="molecule type" value="Genomic_DNA"/>
</dbReference>
<dbReference type="CDD" id="cd06529">
    <property type="entry name" value="S24_LexA-like"/>
    <property type="match status" value="1"/>
</dbReference>
<dbReference type="InterPro" id="IPR001387">
    <property type="entry name" value="Cro/C1-type_HTH"/>
</dbReference>
<name>A0ABT5MR10_9PAST</name>
<keyword evidence="1" id="KW-0805">Transcription regulation</keyword>
<dbReference type="RefSeq" id="WP_273748984.1">
    <property type="nucleotide sequence ID" value="NZ_JAQSJE010000009.1"/>
</dbReference>